<feature type="transmembrane region" description="Helical" evidence="1">
    <location>
        <begin position="229"/>
        <end position="256"/>
    </location>
</feature>
<feature type="transmembrane region" description="Helical" evidence="1">
    <location>
        <begin position="142"/>
        <end position="163"/>
    </location>
</feature>
<reference evidence="3" key="1">
    <citation type="journal article" date="2009" name="Proc. Natl. Acad. Sci. U.S.A.">
        <title>Biogeography of the Sulfolobus islandicus pan-genome.</title>
        <authorList>
            <person name="Reno M.L."/>
            <person name="Held N.L."/>
            <person name="Fields C.J."/>
            <person name="Burke P.V."/>
            <person name="Whitaker R.J."/>
        </authorList>
    </citation>
    <scope>NUCLEOTIDE SEQUENCE [LARGE SCALE GENOMIC DNA]</scope>
    <source>
        <strain evidence="3">L.D.8.5 / Lassen #2</strain>
    </source>
</reference>
<feature type="transmembrane region" description="Helical" evidence="1">
    <location>
        <begin position="104"/>
        <end position="122"/>
    </location>
</feature>
<evidence type="ECO:0000256" key="1">
    <source>
        <dbReference type="SAM" id="Phobius"/>
    </source>
</evidence>
<feature type="transmembrane region" description="Helical" evidence="1">
    <location>
        <begin position="195"/>
        <end position="217"/>
    </location>
</feature>
<feature type="transmembrane region" description="Helical" evidence="1">
    <location>
        <begin position="21"/>
        <end position="40"/>
    </location>
</feature>
<accession>D2PIY8</accession>
<dbReference type="PANTHER" id="PTHR43424">
    <property type="entry name" value="LOCUS PUTATIVE PROTEIN 1-RELATED"/>
    <property type="match status" value="1"/>
</dbReference>
<sequence length="290" mass="32229">MKAAYYQFYLPFKFSLDKTTFKEIAKVGFPIYLTGIVYFISGQGDRVVTAFLLGSYYLGIYQLVALAAVVPSTLFSSFSSSLLPSSTYYYTKGKDMKEISSVSFRIVTLISLPLAILGYAISPLFISKFFPQYVLGIPSMQLLILPLTSTMPLQLLSTFMIAAKRNYRPFIIIGIISAAEVVGVSYYLIPRIGIYGAAIAQAFNAVITSLLFLFFSYSQGVFKLERREIASLALIGLSFLAFINWEVVLIVVLLGFKLLGIIGSDEVKVIEGFIPSSLKRITRILYLIAR</sequence>
<name>D2PIY8_SACI9</name>
<dbReference type="AlphaFoldDB" id="D2PIY8"/>
<organism evidence="2 3">
    <name type="scientific">Saccharolobus islandicus (strain L.D.8.5 / Lassen #2)</name>
    <name type="common">Sulfolobus islandicus</name>
    <dbReference type="NCBI Taxonomy" id="425944"/>
    <lineage>
        <taxon>Archaea</taxon>
        <taxon>Thermoproteota</taxon>
        <taxon>Thermoprotei</taxon>
        <taxon>Sulfolobales</taxon>
        <taxon>Sulfolobaceae</taxon>
        <taxon>Saccharolobus</taxon>
    </lineage>
</organism>
<proteinExistence type="predicted"/>
<dbReference type="InterPro" id="IPR052556">
    <property type="entry name" value="PolySynth_Transporter"/>
</dbReference>
<dbReference type="Proteomes" id="UP000001404">
    <property type="component" value="Chromosome"/>
</dbReference>
<keyword evidence="1" id="KW-1133">Transmembrane helix</keyword>
<dbReference type="KEGG" id="sii:LD85_1052"/>
<keyword evidence="1" id="KW-0812">Transmembrane</keyword>
<evidence type="ECO:0000313" key="3">
    <source>
        <dbReference type="Proteomes" id="UP000001404"/>
    </source>
</evidence>
<gene>
    <name evidence="2" type="ordered locus">LD85_1052</name>
</gene>
<dbReference type="Pfam" id="PF13440">
    <property type="entry name" value="Polysacc_synt_3"/>
    <property type="match status" value="1"/>
</dbReference>
<dbReference type="HOGENOM" id="CLU_046380_0_0_2"/>
<dbReference type="EMBL" id="CP001731">
    <property type="protein sequence ID" value="ADB86741.1"/>
    <property type="molecule type" value="Genomic_DNA"/>
</dbReference>
<protein>
    <submittedName>
        <fullName evidence="2">Uncharacterized protein</fullName>
    </submittedName>
</protein>
<dbReference type="PANTHER" id="PTHR43424:SF1">
    <property type="entry name" value="LOCUS PUTATIVE PROTEIN 1-RELATED"/>
    <property type="match status" value="1"/>
</dbReference>
<feature type="transmembrane region" description="Helical" evidence="1">
    <location>
        <begin position="170"/>
        <end position="189"/>
    </location>
</feature>
<keyword evidence="1" id="KW-0472">Membrane</keyword>
<evidence type="ECO:0000313" key="2">
    <source>
        <dbReference type="EMBL" id="ADB86741.1"/>
    </source>
</evidence>
<feature type="transmembrane region" description="Helical" evidence="1">
    <location>
        <begin position="60"/>
        <end position="83"/>
    </location>
</feature>